<dbReference type="SMART" id="SM01210">
    <property type="entry name" value="GARS_C"/>
    <property type="match status" value="1"/>
</dbReference>
<evidence type="ECO:0000256" key="7">
    <source>
        <dbReference type="ARBA" id="ARBA00022755"/>
    </source>
</evidence>
<dbReference type="InterPro" id="IPR013815">
    <property type="entry name" value="ATP_grasp_subdomain_1"/>
</dbReference>
<evidence type="ECO:0000256" key="3">
    <source>
        <dbReference type="ARBA" id="ARBA00007423"/>
    </source>
</evidence>
<gene>
    <name evidence="17" type="ORF">H4R34_004630</name>
</gene>
<dbReference type="InterPro" id="IPR000115">
    <property type="entry name" value="PRibGlycinamide_synth"/>
</dbReference>
<dbReference type="GO" id="GO:0006189">
    <property type="term" value="P:'de novo' IMP biosynthetic process"/>
    <property type="evidence" value="ECO:0007669"/>
    <property type="project" value="InterPro"/>
</dbReference>
<keyword evidence="9" id="KW-0464">Manganese</keyword>
<dbReference type="NCBIfam" id="TIGR00878">
    <property type="entry name" value="purM"/>
    <property type="match status" value="1"/>
</dbReference>
<evidence type="ECO:0000256" key="5">
    <source>
        <dbReference type="ARBA" id="ARBA00022723"/>
    </source>
</evidence>
<dbReference type="FunFam" id="3.30.470.20:FF:000018">
    <property type="entry name" value="Trifunctional purine biosynthetic protein adenosine-3"/>
    <property type="match status" value="1"/>
</dbReference>
<dbReference type="InterPro" id="IPR016185">
    <property type="entry name" value="PreATP-grasp_dom_sf"/>
</dbReference>
<dbReference type="SUPFAM" id="SSF56059">
    <property type="entry name" value="Glutathione synthetase ATP-binding domain-like"/>
    <property type="match status" value="1"/>
</dbReference>
<dbReference type="Pfam" id="PF02843">
    <property type="entry name" value="GARS_C"/>
    <property type="match status" value="1"/>
</dbReference>
<proteinExistence type="inferred from homology"/>
<dbReference type="Gene3D" id="3.90.600.10">
    <property type="entry name" value="Phosphoribosylglycinamide synthetase, C-terminal domain"/>
    <property type="match status" value="1"/>
</dbReference>
<keyword evidence="8 15" id="KW-0067">ATP-binding</keyword>
<sequence>MADVSGDTVLIIGSGGREHAIAWKLAQSPAVAKVYVAPGNGGTSHISAKVENVAISGNDFGALIRFAREHSVALVVPGPEQPLVDGITDACKKVGLPCFGPSAKAAHMEGSKAFSKEFMVRHGIPTARHQNFTTFDQAKAYVESVDFDVVIKASGLAAGKGVLIPQSKQEALAALHAVMIDREFGSAGDEVVIEEFLTGQEISVLAFSDGYTVVQCPPAQDHKRVYDGDQGPNTGGMGCYAPAPVATPTLLSTIQKTVLQPTIDGMRRDGYPFVGMLFTGLMLTPDGPKVLEYNVRFGDPETEVVLPLMAPECDLYQVFTACVEGRLDSVRLSFTDHYAATVVLASGGYPGSYTKGKPITFGTLGPHTTVFHAGTQTAADGTTVTSGGRVLTITGVGEMLPLALDRAYAGVDVVQFDGAFCRRDIGFRALAHLAQQQNTTAGLTYADAGVSIDAGNQLVERIKAVVKRTQRPGTDSDIGGFGGLFDLKATQYQDPVLVSATDGVGTKLKLAHAMNIHHTVGVDLVAMQVNDIIVQGAEPLFFLDYYACGHLQVDAAESFITGVANGCLQAGCALIGGETAEMPGMYATGDYDVAGFAVGAVERSLILPKLDTISAGDVLLGLPSSGIHSNGFSLVRKIVDHQGLSWQSPCPFATPTPGQSLGEALLEPTRIYVRALLPVVQHGLIKGMAHITGGGFIDNVPRVLPSGLGADIDAAAWPLLPVFQWLKRAGQVTGVEMARTFNCGIGMVLIVDPAQVTVVSDLLKAHGEPNIYHIGQVVARDATKASVEVLNMDTCWV</sequence>
<comment type="similarity">
    <text evidence="3">In the N-terminal section; belongs to the GARS family.</text>
</comment>
<evidence type="ECO:0000313" key="17">
    <source>
        <dbReference type="EMBL" id="KAJ1974669.1"/>
    </source>
</evidence>
<evidence type="ECO:0000256" key="10">
    <source>
        <dbReference type="ARBA" id="ARBA00023268"/>
    </source>
</evidence>
<dbReference type="Pfam" id="PF00586">
    <property type="entry name" value="AIRS"/>
    <property type="match status" value="1"/>
</dbReference>
<dbReference type="GO" id="GO:0004641">
    <property type="term" value="F:phosphoribosylformylglycinamidine cyclo-ligase activity"/>
    <property type="evidence" value="ECO:0007669"/>
    <property type="project" value="UniProtKB-EC"/>
</dbReference>
<evidence type="ECO:0000256" key="13">
    <source>
        <dbReference type="ARBA" id="ARBA00047843"/>
    </source>
</evidence>
<dbReference type="InterPro" id="IPR011054">
    <property type="entry name" value="Rudment_hybrid_motif"/>
</dbReference>
<dbReference type="PANTHER" id="PTHR10520">
    <property type="entry name" value="TRIFUNCTIONAL PURINE BIOSYNTHETIC PROTEIN ADENOSINE-3-RELATED"/>
    <property type="match status" value="1"/>
</dbReference>
<dbReference type="Gene3D" id="3.90.650.10">
    <property type="entry name" value="PurM-like C-terminal domain"/>
    <property type="match status" value="1"/>
</dbReference>
<comment type="caution">
    <text evidence="17">The sequence shown here is derived from an EMBL/GenBank/DDBJ whole genome shotgun (WGS) entry which is preliminary data.</text>
</comment>
<dbReference type="SUPFAM" id="SSF56042">
    <property type="entry name" value="PurM C-terminal domain-like"/>
    <property type="match status" value="1"/>
</dbReference>
<evidence type="ECO:0000256" key="1">
    <source>
        <dbReference type="ARBA" id="ARBA00004686"/>
    </source>
</evidence>
<dbReference type="InterPro" id="IPR016188">
    <property type="entry name" value="PurM-like_N"/>
</dbReference>
<dbReference type="SUPFAM" id="SSF51246">
    <property type="entry name" value="Rudiment single hybrid motif"/>
    <property type="match status" value="1"/>
</dbReference>
<dbReference type="Pfam" id="PF01071">
    <property type="entry name" value="GARS_A"/>
    <property type="match status" value="1"/>
</dbReference>
<dbReference type="Gene3D" id="3.30.1330.10">
    <property type="entry name" value="PurM-like, N-terminal domain"/>
    <property type="match status" value="1"/>
</dbReference>
<name>A0A9W8EAZ3_9FUNG</name>
<evidence type="ECO:0000256" key="11">
    <source>
        <dbReference type="ARBA" id="ARBA00029388"/>
    </source>
</evidence>
<dbReference type="InterPro" id="IPR020562">
    <property type="entry name" value="PRibGlycinamide_synth_N"/>
</dbReference>
<keyword evidence="4" id="KW-0436">Ligase</keyword>
<comment type="function">
    <text evidence="11">Catalyzes the second and fifth step in the 'de novo' purine biosynthesis pathway; contains phosphoribosylamine--glycine ligase (GARS) and phosphoribosylformylglycinamidine cyclo-ligase (AIRS) activities.</text>
</comment>
<dbReference type="FunFam" id="3.40.50.20:FF:000006">
    <property type="entry name" value="Phosphoribosylamine--glycine ligase, chloroplastic"/>
    <property type="match status" value="1"/>
</dbReference>
<dbReference type="GO" id="GO:0046872">
    <property type="term" value="F:metal ion binding"/>
    <property type="evidence" value="ECO:0007669"/>
    <property type="project" value="UniProtKB-KW"/>
</dbReference>
<reference evidence="17" key="1">
    <citation type="submission" date="2022-07" db="EMBL/GenBank/DDBJ databases">
        <title>Phylogenomic reconstructions and comparative analyses of Kickxellomycotina fungi.</title>
        <authorList>
            <person name="Reynolds N.K."/>
            <person name="Stajich J.E."/>
            <person name="Barry K."/>
            <person name="Grigoriev I.V."/>
            <person name="Crous P."/>
            <person name="Smith M.E."/>
        </authorList>
    </citation>
    <scope>NUCLEOTIDE SEQUENCE</scope>
    <source>
        <strain evidence="17">RSA 567</strain>
    </source>
</reference>
<evidence type="ECO:0000256" key="6">
    <source>
        <dbReference type="ARBA" id="ARBA00022741"/>
    </source>
</evidence>
<dbReference type="SMART" id="SM01209">
    <property type="entry name" value="GARS_A"/>
    <property type="match status" value="1"/>
</dbReference>
<feature type="domain" description="ATP-grasp" evidence="16">
    <location>
        <begin position="116"/>
        <end position="324"/>
    </location>
</feature>
<dbReference type="Gene3D" id="3.30.470.20">
    <property type="entry name" value="ATP-grasp fold, B domain"/>
    <property type="match status" value="1"/>
</dbReference>
<dbReference type="InterPro" id="IPR036676">
    <property type="entry name" value="PurM-like_C_sf"/>
</dbReference>
<evidence type="ECO:0000256" key="14">
    <source>
        <dbReference type="ARBA" id="ARBA00049057"/>
    </source>
</evidence>
<comment type="similarity">
    <text evidence="12">In the C-terminal section; belongs to the AIR synthase family.</text>
</comment>
<dbReference type="GO" id="GO:0046084">
    <property type="term" value="P:adenine biosynthetic process"/>
    <property type="evidence" value="ECO:0007669"/>
    <property type="project" value="TreeGrafter"/>
</dbReference>
<dbReference type="Pfam" id="PF02769">
    <property type="entry name" value="AIRS_C"/>
    <property type="match status" value="1"/>
</dbReference>
<dbReference type="Proteomes" id="UP001151582">
    <property type="component" value="Unassembled WGS sequence"/>
</dbReference>
<keyword evidence="7" id="KW-0658">Purine biosynthesis</keyword>
<keyword evidence="10" id="KW-0511">Multifunctional enzyme</keyword>
<evidence type="ECO:0000256" key="15">
    <source>
        <dbReference type="PROSITE-ProRule" id="PRU00409"/>
    </source>
</evidence>
<evidence type="ECO:0000256" key="9">
    <source>
        <dbReference type="ARBA" id="ARBA00023211"/>
    </source>
</evidence>
<dbReference type="PANTHER" id="PTHR10520:SF12">
    <property type="entry name" value="TRIFUNCTIONAL PURINE BIOSYNTHETIC PROTEIN ADENOSINE-3"/>
    <property type="match status" value="1"/>
</dbReference>
<dbReference type="InterPro" id="IPR020559">
    <property type="entry name" value="PRibGlycinamide_synth_CS"/>
</dbReference>
<keyword evidence="6 15" id="KW-0547">Nucleotide-binding</keyword>
<organism evidence="17 18">
    <name type="scientific">Dimargaris verticillata</name>
    <dbReference type="NCBI Taxonomy" id="2761393"/>
    <lineage>
        <taxon>Eukaryota</taxon>
        <taxon>Fungi</taxon>
        <taxon>Fungi incertae sedis</taxon>
        <taxon>Zoopagomycota</taxon>
        <taxon>Kickxellomycotina</taxon>
        <taxon>Dimargaritomycetes</taxon>
        <taxon>Dimargaritales</taxon>
        <taxon>Dimargaritaceae</taxon>
        <taxon>Dimargaris</taxon>
    </lineage>
</organism>
<dbReference type="FunFam" id="3.90.650.10:FF:000019">
    <property type="entry name" value="Trifunctional purine biosynthetic protein adenosine-3"/>
    <property type="match status" value="1"/>
</dbReference>
<comment type="catalytic activity">
    <reaction evidence="14">
        <text>2-formamido-N(1)-(5-O-phospho-beta-D-ribosyl)acetamidine + ATP = 5-amino-1-(5-phospho-beta-D-ribosyl)imidazole + ADP + phosphate + H(+)</text>
        <dbReference type="Rhea" id="RHEA:23032"/>
        <dbReference type="ChEBI" id="CHEBI:15378"/>
        <dbReference type="ChEBI" id="CHEBI:30616"/>
        <dbReference type="ChEBI" id="CHEBI:43474"/>
        <dbReference type="ChEBI" id="CHEBI:137981"/>
        <dbReference type="ChEBI" id="CHEBI:147287"/>
        <dbReference type="ChEBI" id="CHEBI:456216"/>
        <dbReference type="EC" id="6.3.3.1"/>
    </reaction>
</comment>
<dbReference type="Gene3D" id="3.40.50.20">
    <property type="match status" value="1"/>
</dbReference>
<dbReference type="Gene3D" id="3.30.1490.20">
    <property type="entry name" value="ATP-grasp fold, A domain"/>
    <property type="match status" value="1"/>
</dbReference>
<evidence type="ECO:0000256" key="2">
    <source>
        <dbReference type="ARBA" id="ARBA00005174"/>
    </source>
</evidence>
<dbReference type="FunFam" id="3.90.600.10:FF:000001">
    <property type="entry name" value="Trifunctional purine biosynthetic protein adenosine-3"/>
    <property type="match status" value="1"/>
</dbReference>
<keyword evidence="18" id="KW-1185">Reference proteome</keyword>
<evidence type="ECO:0000313" key="18">
    <source>
        <dbReference type="Proteomes" id="UP001151582"/>
    </source>
</evidence>
<keyword evidence="5" id="KW-0479">Metal-binding</keyword>
<dbReference type="CDD" id="cd02196">
    <property type="entry name" value="PurM"/>
    <property type="match status" value="1"/>
</dbReference>
<comment type="catalytic activity">
    <reaction evidence="13">
        <text>5-phospho-beta-D-ribosylamine + glycine + ATP = N(1)-(5-phospho-beta-D-ribosyl)glycinamide + ADP + phosphate + H(+)</text>
        <dbReference type="Rhea" id="RHEA:17453"/>
        <dbReference type="ChEBI" id="CHEBI:15378"/>
        <dbReference type="ChEBI" id="CHEBI:30616"/>
        <dbReference type="ChEBI" id="CHEBI:43474"/>
        <dbReference type="ChEBI" id="CHEBI:57305"/>
        <dbReference type="ChEBI" id="CHEBI:58681"/>
        <dbReference type="ChEBI" id="CHEBI:143788"/>
        <dbReference type="ChEBI" id="CHEBI:456216"/>
        <dbReference type="EC" id="6.3.4.13"/>
    </reaction>
</comment>
<dbReference type="GO" id="GO:0005829">
    <property type="term" value="C:cytosol"/>
    <property type="evidence" value="ECO:0007669"/>
    <property type="project" value="TreeGrafter"/>
</dbReference>
<evidence type="ECO:0000259" key="16">
    <source>
        <dbReference type="PROSITE" id="PS50975"/>
    </source>
</evidence>
<evidence type="ECO:0000256" key="12">
    <source>
        <dbReference type="ARBA" id="ARBA00029444"/>
    </source>
</evidence>
<protein>
    <recommendedName>
        <fullName evidence="16">ATP-grasp domain-containing protein</fullName>
    </recommendedName>
</protein>
<dbReference type="SUPFAM" id="SSF55326">
    <property type="entry name" value="PurM N-terminal domain-like"/>
    <property type="match status" value="1"/>
</dbReference>
<dbReference type="PROSITE" id="PS00184">
    <property type="entry name" value="GARS"/>
    <property type="match status" value="1"/>
</dbReference>
<dbReference type="HAMAP" id="MF_00741">
    <property type="entry name" value="AIRS"/>
    <property type="match status" value="1"/>
</dbReference>
<dbReference type="AlphaFoldDB" id="A0A9W8EAZ3"/>
<evidence type="ECO:0000256" key="8">
    <source>
        <dbReference type="ARBA" id="ARBA00022840"/>
    </source>
</evidence>
<dbReference type="Pfam" id="PF02844">
    <property type="entry name" value="GARS_N"/>
    <property type="match status" value="1"/>
</dbReference>
<dbReference type="PROSITE" id="PS50975">
    <property type="entry name" value="ATP_GRASP"/>
    <property type="match status" value="1"/>
</dbReference>
<dbReference type="FunFam" id="3.30.1490.20:FF:000006">
    <property type="entry name" value="phosphoribosylamine--glycine ligase, chloroplastic-like"/>
    <property type="match status" value="1"/>
</dbReference>
<dbReference type="EMBL" id="JANBQB010000622">
    <property type="protein sequence ID" value="KAJ1974669.1"/>
    <property type="molecule type" value="Genomic_DNA"/>
</dbReference>
<dbReference type="InterPro" id="IPR037123">
    <property type="entry name" value="PRibGlycinamide_synth_C_sf"/>
</dbReference>
<dbReference type="NCBIfam" id="TIGR00877">
    <property type="entry name" value="purD"/>
    <property type="match status" value="1"/>
</dbReference>
<dbReference type="InterPro" id="IPR020561">
    <property type="entry name" value="PRibGlycinamid_synth_ATP-grasp"/>
</dbReference>
<comment type="pathway">
    <text evidence="1">Purine metabolism; IMP biosynthesis via de novo pathway; 5-amino-1-(5-phospho-D-ribosyl)imidazole from N(2)-formyl-N(1)-(5-phospho-D-ribosyl)glycinamide: step 2/2.</text>
</comment>
<dbReference type="InterPro" id="IPR010918">
    <property type="entry name" value="PurM-like_C_dom"/>
</dbReference>
<accession>A0A9W8EAZ3</accession>
<dbReference type="GO" id="GO:0004637">
    <property type="term" value="F:phosphoribosylamine-glycine ligase activity"/>
    <property type="evidence" value="ECO:0007669"/>
    <property type="project" value="UniProtKB-EC"/>
</dbReference>
<dbReference type="InterPro" id="IPR036921">
    <property type="entry name" value="PurM-like_N_sf"/>
</dbReference>
<dbReference type="FunFam" id="3.30.1330.10:FF:000001">
    <property type="entry name" value="Phosphoribosylformylglycinamidine cyclo-ligase"/>
    <property type="match status" value="1"/>
</dbReference>
<dbReference type="GO" id="GO:0005524">
    <property type="term" value="F:ATP binding"/>
    <property type="evidence" value="ECO:0007669"/>
    <property type="project" value="UniProtKB-UniRule"/>
</dbReference>
<dbReference type="OrthoDB" id="2018833at2759"/>
<evidence type="ECO:0000256" key="4">
    <source>
        <dbReference type="ARBA" id="ARBA00022598"/>
    </source>
</evidence>
<dbReference type="InterPro" id="IPR004733">
    <property type="entry name" value="PurM_cligase"/>
</dbReference>
<dbReference type="HAMAP" id="MF_00138">
    <property type="entry name" value="GARS"/>
    <property type="match status" value="1"/>
</dbReference>
<dbReference type="InterPro" id="IPR020560">
    <property type="entry name" value="PRibGlycinamide_synth_C-dom"/>
</dbReference>
<comment type="pathway">
    <text evidence="2">Purine metabolism; IMP biosynthesis via de novo pathway; N(1)-(5-phospho-D-ribosyl)glycinamide from 5-phospho-alpha-D-ribose 1-diphosphate: step 2/2.</text>
</comment>
<dbReference type="InterPro" id="IPR011761">
    <property type="entry name" value="ATP-grasp"/>
</dbReference>
<dbReference type="SUPFAM" id="SSF52440">
    <property type="entry name" value="PreATP-grasp domain"/>
    <property type="match status" value="1"/>
</dbReference>